<dbReference type="Proteomes" id="UP000663720">
    <property type="component" value="Chromosome"/>
</dbReference>
<dbReference type="InterPro" id="IPR028055">
    <property type="entry name" value="YidC/Oxa/ALB_C"/>
</dbReference>
<protein>
    <recommendedName>
        <fullName evidence="3 13">Membrane protein insertase YidC</fullName>
    </recommendedName>
    <alternativeName>
        <fullName evidence="12 13">Foldase YidC</fullName>
    </alternativeName>
    <alternativeName>
        <fullName evidence="13">Membrane protein YidC</fullName>
    </alternativeName>
    <alternativeName>
        <fullName evidence="11 13">membrane integrase YidC</fullName>
    </alternativeName>
</protein>
<evidence type="ECO:0000256" key="11">
    <source>
        <dbReference type="ARBA" id="ARBA00033245"/>
    </source>
</evidence>
<evidence type="ECO:0000259" key="15">
    <source>
        <dbReference type="Pfam" id="PF14849"/>
    </source>
</evidence>
<feature type="transmembrane region" description="Helical" evidence="13">
    <location>
        <begin position="6"/>
        <end position="25"/>
    </location>
</feature>
<feature type="transmembrane region" description="Helical" evidence="13">
    <location>
        <begin position="355"/>
        <end position="374"/>
    </location>
</feature>
<dbReference type="InterPro" id="IPR028053">
    <property type="entry name" value="Membr_insert_YidC_N"/>
</dbReference>
<sequence>MEQLRLFIAIALSFLVFLIWNFFFVEQQQPVNTENTPVKSEQAAKDAKEQPVDPELLAQIKQEPVLQQTDENPPKLIVVKTPLYTVEISEKGAVFTNFVLNKYRERVEPDSPLKQLIPEKIKTIGTVHAGFTGAGIPNLNNVKFSASTSSDSIEVMNNPVKLSFSWISPQGLIFEKSFSFSPDTYLVGLDISLKNTSANPVQGNLIISLLDQAPAEGNMYGFEGPSALIDNSLEQVKLKKIEDKNIYKGNLQWIAIESRYFMSGIIPKEPADSSMLLSLTKDNVLENQYTGPAITINAGSQKQFEFDLFFGPKKLKLLKSFNNGLNKLIHFGMFDFIAKPCLWLMNFLYTAIPNYGLAIIILTIIIKIILWPLGNKSYKSMNEMKKIQPLMTEIREKYKDDKKKMNEELMGLYKIYKINPMGGCLPMILQIPVFFAFYRMLYEAIELRHAPFFGWINDLSAPDRLFDFGFSIPFMEPPYGIPVLTIIMGGTMLLQQKMSPPPGDPAQAKMMMFMPVIFTFIFINFSSGLVLYWLINNILSISQQYYILKKNA</sequence>
<evidence type="ECO:0000256" key="1">
    <source>
        <dbReference type="ARBA" id="ARBA00004429"/>
    </source>
</evidence>
<dbReference type="Gene3D" id="2.70.98.90">
    <property type="match status" value="1"/>
</dbReference>
<accession>A0A975GEE6</accession>
<feature type="transmembrane region" description="Helical" evidence="13">
    <location>
        <begin position="418"/>
        <end position="438"/>
    </location>
</feature>
<gene>
    <name evidence="13 16" type="primary">yidC</name>
    <name evidence="16" type="ORF">dnl_03470</name>
</gene>
<dbReference type="GO" id="GO:0032977">
    <property type="term" value="F:membrane insertase activity"/>
    <property type="evidence" value="ECO:0007669"/>
    <property type="project" value="InterPro"/>
</dbReference>
<dbReference type="PRINTS" id="PR00701">
    <property type="entry name" value="60KDINNERMP"/>
</dbReference>
<dbReference type="RefSeq" id="WP_207690030.1">
    <property type="nucleotide sequence ID" value="NZ_CP061799.1"/>
</dbReference>
<dbReference type="AlphaFoldDB" id="A0A975GEE6"/>
<keyword evidence="4 13" id="KW-0813">Transport</keyword>
<evidence type="ECO:0000259" key="14">
    <source>
        <dbReference type="Pfam" id="PF02096"/>
    </source>
</evidence>
<name>A0A975GEE6_9BACT</name>
<evidence type="ECO:0000256" key="5">
    <source>
        <dbReference type="ARBA" id="ARBA00022475"/>
    </source>
</evidence>
<dbReference type="KEGG" id="dli:dnl_03470"/>
<dbReference type="GO" id="GO:0032801">
    <property type="term" value="P:receptor catabolic process"/>
    <property type="evidence" value="ECO:0007669"/>
    <property type="project" value="InterPro"/>
</dbReference>
<dbReference type="GO" id="GO:0005886">
    <property type="term" value="C:plasma membrane"/>
    <property type="evidence" value="ECO:0007669"/>
    <property type="project" value="UniProtKB-SubCell"/>
</dbReference>
<evidence type="ECO:0000256" key="12">
    <source>
        <dbReference type="ARBA" id="ARBA00033342"/>
    </source>
</evidence>
<evidence type="ECO:0000256" key="9">
    <source>
        <dbReference type="ARBA" id="ARBA00023136"/>
    </source>
</evidence>
<proteinExistence type="inferred from homology"/>
<evidence type="ECO:0000256" key="7">
    <source>
        <dbReference type="ARBA" id="ARBA00022927"/>
    </source>
</evidence>
<keyword evidence="8 13" id="KW-1133">Transmembrane helix</keyword>
<dbReference type="PANTHER" id="PTHR12428:SF65">
    <property type="entry name" value="CYTOCHROME C OXIDASE ASSEMBLY PROTEIN COX18, MITOCHONDRIAL"/>
    <property type="match status" value="1"/>
</dbReference>
<keyword evidence="17" id="KW-1185">Reference proteome</keyword>
<organism evidence="16 17">
    <name type="scientific">Desulfonema limicola</name>
    <dbReference type="NCBI Taxonomy" id="45656"/>
    <lineage>
        <taxon>Bacteria</taxon>
        <taxon>Pseudomonadati</taxon>
        <taxon>Thermodesulfobacteriota</taxon>
        <taxon>Desulfobacteria</taxon>
        <taxon>Desulfobacterales</taxon>
        <taxon>Desulfococcaceae</taxon>
        <taxon>Desulfonema</taxon>
    </lineage>
</organism>
<dbReference type="EMBL" id="CP061799">
    <property type="protein sequence ID" value="QTA78133.1"/>
    <property type="molecule type" value="Genomic_DNA"/>
</dbReference>
<dbReference type="NCBIfam" id="TIGR03592">
    <property type="entry name" value="yidC_oxa1_cterm"/>
    <property type="match status" value="1"/>
</dbReference>
<dbReference type="CDD" id="cd20070">
    <property type="entry name" value="5TM_YidC_Alb3"/>
    <property type="match status" value="1"/>
</dbReference>
<feature type="domain" description="Membrane insertase YidC/Oxa/ALB C-terminal" evidence="14">
    <location>
        <begin position="355"/>
        <end position="548"/>
    </location>
</feature>
<evidence type="ECO:0000256" key="2">
    <source>
        <dbReference type="ARBA" id="ARBA00010527"/>
    </source>
</evidence>
<dbReference type="InterPro" id="IPR001708">
    <property type="entry name" value="YidC/ALB3/OXA1/COX18"/>
</dbReference>
<dbReference type="InterPro" id="IPR038221">
    <property type="entry name" value="YidC_periplasmic_sf"/>
</dbReference>
<feature type="transmembrane region" description="Helical" evidence="13">
    <location>
        <begin position="516"/>
        <end position="535"/>
    </location>
</feature>
<keyword evidence="6 13" id="KW-0812">Transmembrane</keyword>
<evidence type="ECO:0000256" key="13">
    <source>
        <dbReference type="HAMAP-Rule" id="MF_01810"/>
    </source>
</evidence>
<dbReference type="NCBIfam" id="NF002353">
    <property type="entry name" value="PRK01318.1-4"/>
    <property type="match status" value="1"/>
</dbReference>
<keyword evidence="10 13" id="KW-0143">Chaperone</keyword>
<evidence type="ECO:0000256" key="10">
    <source>
        <dbReference type="ARBA" id="ARBA00023186"/>
    </source>
</evidence>
<reference evidence="16" key="1">
    <citation type="journal article" date="2021" name="Microb. Physiol.">
        <title>Proteogenomic Insights into the Physiology of Marine, Sulfate-Reducing, Filamentous Desulfonema limicola and Desulfonema magnum.</title>
        <authorList>
            <person name="Schnaars V."/>
            <person name="Wohlbrand L."/>
            <person name="Scheve S."/>
            <person name="Hinrichs C."/>
            <person name="Reinhardt R."/>
            <person name="Rabus R."/>
        </authorList>
    </citation>
    <scope>NUCLEOTIDE SEQUENCE</scope>
    <source>
        <strain evidence="16">5ac10</strain>
    </source>
</reference>
<dbReference type="GO" id="GO:0033644">
    <property type="term" value="C:host cell membrane"/>
    <property type="evidence" value="ECO:0007669"/>
    <property type="project" value="InterPro"/>
</dbReference>
<dbReference type="Pfam" id="PF02096">
    <property type="entry name" value="60KD_IMP"/>
    <property type="match status" value="1"/>
</dbReference>
<dbReference type="PRINTS" id="PR01900">
    <property type="entry name" value="YIDCPROTEIN"/>
</dbReference>
<dbReference type="NCBIfam" id="TIGR03593">
    <property type="entry name" value="yidC_nterm"/>
    <property type="match status" value="1"/>
</dbReference>
<evidence type="ECO:0000256" key="3">
    <source>
        <dbReference type="ARBA" id="ARBA00015325"/>
    </source>
</evidence>
<dbReference type="CDD" id="cd19961">
    <property type="entry name" value="EcYidC-like_peri"/>
    <property type="match status" value="1"/>
</dbReference>
<keyword evidence="5 13" id="KW-1003">Cell membrane</keyword>
<dbReference type="GO" id="GO:0005261">
    <property type="term" value="F:monoatomic cation channel activity"/>
    <property type="evidence" value="ECO:0007669"/>
    <property type="project" value="InterPro"/>
</dbReference>
<comment type="function">
    <text evidence="13">Required for the insertion and/or proper folding and/or complex formation of integral membrane proteins into the membrane. Involved in integration of membrane proteins that insert both dependently and independently of the Sec translocase complex, as well as at least some lipoproteins. Aids folding of multispanning membrane proteins.</text>
</comment>
<dbReference type="InterPro" id="IPR019998">
    <property type="entry name" value="Membr_insert_YidC"/>
</dbReference>
<keyword evidence="9 13" id="KW-0472">Membrane</keyword>
<comment type="subunit">
    <text evidence="13">Interacts with the Sec translocase complex via SecD. Specifically interacts with transmembrane segments of nascent integral membrane proteins during membrane integration.</text>
</comment>
<keyword evidence="7 13" id="KW-0653">Protein transport</keyword>
<dbReference type="PANTHER" id="PTHR12428">
    <property type="entry name" value="OXA1"/>
    <property type="match status" value="1"/>
</dbReference>
<dbReference type="GO" id="GO:0015031">
    <property type="term" value="P:protein transport"/>
    <property type="evidence" value="ECO:0007669"/>
    <property type="project" value="UniProtKB-KW"/>
</dbReference>
<evidence type="ECO:0000256" key="8">
    <source>
        <dbReference type="ARBA" id="ARBA00022989"/>
    </source>
</evidence>
<comment type="subcellular location">
    <subcellularLocation>
        <location evidence="1">Cell inner membrane</location>
        <topology evidence="1">Multi-pass membrane protein</topology>
    </subcellularLocation>
    <subcellularLocation>
        <location evidence="13">Cell membrane</location>
        <topology evidence="13">Multi-pass membrane protein</topology>
    </subcellularLocation>
</comment>
<dbReference type="HAMAP" id="MF_01810">
    <property type="entry name" value="YidC_type1"/>
    <property type="match status" value="1"/>
</dbReference>
<evidence type="ECO:0000313" key="17">
    <source>
        <dbReference type="Proteomes" id="UP000663720"/>
    </source>
</evidence>
<dbReference type="GO" id="GO:0019076">
    <property type="term" value="P:viral release from host cell"/>
    <property type="evidence" value="ECO:0007669"/>
    <property type="project" value="InterPro"/>
</dbReference>
<evidence type="ECO:0000256" key="4">
    <source>
        <dbReference type="ARBA" id="ARBA00022448"/>
    </source>
</evidence>
<comment type="similarity">
    <text evidence="2 13">Belongs to the OXA1/ALB3/YidC family. Type 1 subfamily.</text>
</comment>
<evidence type="ECO:0000256" key="6">
    <source>
        <dbReference type="ARBA" id="ARBA00022692"/>
    </source>
</evidence>
<feature type="domain" description="Membrane insertase YidC N-terminal" evidence="15">
    <location>
        <begin position="77"/>
        <end position="344"/>
    </location>
</feature>
<dbReference type="Pfam" id="PF14849">
    <property type="entry name" value="YidC_periplas"/>
    <property type="match status" value="1"/>
</dbReference>
<dbReference type="GO" id="GO:0051205">
    <property type="term" value="P:protein insertion into membrane"/>
    <property type="evidence" value="ECO:0007669"/>
    <property type="project" value="TreeGrafter"/>
</dbReference>
<dbReference type="InterPro" id="IPR047196">
    <property type="entry name" value="YidC_ALB_C"/>
</dbReference>
<evidence type="ECO:0000313" key="16">
    <source>
        <dbReference type="EMBL" id="QTA78133.1"/>
    </source>
</evidence>